<dbReference type="GO" id="GO:0044294">
    <property type="term" value="C:dendritic growth cone"/>
    <property type="evidence" value="ECO:0007669"/>
    <property type="project" value="TreeGrafter"/>
</dbReference>
<feature type="compositionally biased region" description="Basic and acidic residues" evidence="1">
    <location>
        <begin position="503"/>
        <end position="514"/>
    </location>
</feature>
<proteinExistence type="predicted"/>
<name>A0A8C5A498_GADMO</name>
<dbReference type="Ensembl" id="ENSGMOT00000060579.1">
    <property type="protein sequence ID" value="ENSGMOP00000025502.1"/>
    <property type="gene ID" value="ENSGMOG00000032107.1"/>
</dbReference>
<feature type="region of interest" description="Disordered" evidence="1">
    <location>
        <begin position="534"/>
        <end position="582"/>
    </location>
</feature>
<sequence length="977" mass="102787">MRTSVYVHVTYPQGNQTSMTVDGSKALMDLRVELCSRQHLNPSLHTLELLSPEGLPLAFKPNALLGSLDLARILIKEKDVRKEGLRRPAPKIPEKTVRLVVNYHRTQKAVVRVNPLAPLVDLLPVICDKCDFNPARVLLLRDSLSGHELPLDQSLAQLGIKELYVHDQSLVLQPKMASAPALNYSGITQELCLFPACSLPRSVCVFLPPPPPPPQGLSTASVASEARPSTLGQSQSAMNLSRTSPKSDAKKRRAPAPPPTPATSSLGQCSLDGYQVTPPAAPSTAPPPAAPAPTPTPSLTSSCPSSATSSPAPSTTTGGSLTAQDSSSSSECGRSPEAESDSEVDASNVSLRSGSLSDTSVASYAPGVKRLSGADLAQRGSLVELRMNATENNRHSAVAWLHSLPCPRLPQGGGAGRSAPEDETLSLGSSSGSSSLPDQGYAASEGMGEAEDCGTAGSPWGTQPASPDKTMHGRGDGGRPLGPIKDVSSDSDEGCATWGSRHSLKDKAGSRMDAYEEDPELTAELNKTLADFDAELNAAKSRPSENAGVKASPPVGKENDLPPNTRRTPSVNGKEDVGEFPVYRPHLNTDVISAYSASVSQSKITQSSTSRFGLKTFTVVPPKHSPAAVTPQAGSTVGTAGAIKIDEQGNMVQTGVWQKPGALRAASGAVGPTSGAGGDTEERSPLLGQAKAFWSSSERQDSGEPKKTVYPASPETSRHSEQKVIILEETPGSASVPAYSYQPNPQRDLSFLRPSRRTSSQYVASAISKYAKPEGPAHGLEPLQRNVIPRASTLPSCDGDQRGGPVGPGPPRSPGPTRSMSHPDRIATETTGEAKWGGGGRLVGSSSFSRVSLNAPDTKRVSMVTTTTTTSTYPVLADRPEPSALPPAGGLFGPVKKFKKVTSKPVQQEPCLHNDLMDAIQTGGRDRLKKVRFIPSRKRPSQAEDDSERSALLSAIRATASSGRLRPVTLTPLLLMI</sequence>
<dbReference type="PANTHER" id="PTHR47008:SF1">
    <property type="entry name" value="PROTEIN CORDON-BLEU"/>
    <property type="match status" value="1"/>
</dbReference>
<reference evidence="3" key="2">
    <citation type="submission" date="2025-09" db="UniProtKB">
        <authorList>
            <consortium name="Ensembl"/>
        </authorList>
    </citation>
    <scope>IDENTIFICATION</scope>
</reference>
<feature type="compositionally biased region" description="Polar residues" evidence="1">
    <location>
        <begin position="345"/>
        <end position="362"/>
    </location>
</feature>
<feature type="region of interest" description="Disordered" evidence="1">
    <location>
        <begin position="786"/>
        <end position="847"/>
    </location>
</feature>
<dbReference type="Gene3D" id="3.10.20.90">
    <property type="entry name" value="Phosphatidylinositol 3-kinase Catalytic Subunit, Chain A, domain 1"/>
    <property type="match status" value="1"/>
</dbReference>
<accession>A0A8C5A498</accession>
<dbReference type="GO" id="GO:0001726">
    <property type="term" value="C:ruffle"/>
    <property type="evidence" value="ECO:0007669"/>
    <property type="project" value="TreeGrafter"/>
</dbReference>
<feature type="compositionally biased region" description="Basic and acidic residues" evidence="1">
    <location>
        <begin position="698"/>
        <end position="707"/>
    </location>
</feature>
<dbReference type="GO" id="GO:0003785">
    <property type="term" value="F:actin monomer binding"/>
    <property type="evidence" value="ECO:0007669"/>
    <property type="project" value="InterPro"/>
</dbReference>
<dbReference type="GO" id="GO:0003146">
    <property type="term" value="P:heart jogging"/>
    <property type="evidence" value="ECO:0007669"/>
    <property type="project" value="Ensembl"/>
</dbReference>
<dbReference type="GO" id="GO:0005884">
    <property type="term" value="C:actin filament"/>
    <property type="evidence" value="ECO:0007669"/>
    <property type="project" value="TreeGrafter"/>
</dbReference>
<protein>
    <submittedName>
        <fullName evidence="3">Cordon-bleu WH2 repeat protein</fullName>
    </submittedName>
</protein>
<evidence type="ECO:0000313" key="4">
    <source>
        <dbReference type="Proteomes" id="UP000694546"/>
    </source>
</evidence>
<feature type="region of interest" description="Disordered" evidence="1">
    <location>
        <begin position="214"/>
        <end position="373"/>
    </location>
</feature>
<feature type="compositionally biased region" description="Basic residues" evidence="1">
    <location>
        <begin position="930"/>
        <end position="940"/>
    </location>
</feature>
<dbReference type="GO" id="GO:0030041">
    <property type="term" value="P:actin filament polymerization"/>
    <property type="evidence" value="ECO:0007669"/>
    <property type="project" value="TreeGrafter"/>
</dbReference>
<feature type="region of interest" description="Disordered" evidence="1">
    <location>
        <begin position="663"/>
        <end position="758"/>
    </location>
</feature>
<dbReference type="GO" id="GO:0060271">
    <property type="term" value="P:cilium assembly"/>
    <property type="evidence" value="ECO:0007669"/>
    <property type="project" value="Ensembl"/>
</dbReference>
<organism evidence="3 4">
    <name type="scientific">Gadus morhua</name>
    <name type="common">Atlantic cod</name>
    <dbReference type="NCBI Taxonomy" id="8049"/>
    <lineage>
        <taxon>Eukaryota</taxon>
        <taxon>Metazoa</taxon>
        <taxon>Chordata</taxon>
        <taxon>Craniata</taxon>
        <taxon>Vertebrata</taxon>
        <taxon>Euteleostomi</taxon>
        <taxon>Actinopterygii</taxon>
        <taxon>Neopterygii</taxon>
        <taxon>Teleostei</taxon>
        <taxon>Neoteleostei</taxon>
        <taxon>Acanthomorphata</taxon>
        <taxon>Zeiogadaria</taxon>
        <taxon>Gadariae</taxon>
        <taxon>Gadiformes</taxon>
        <taxon>Gadoidei</taxon>
        <taxon>Gadidae</taxon>
        <taxon>Gadus</taxon>
    </lineage>
</organism>
<dbReference type="GO" id="GO:0005886">
    <property type="term" value="C:plasma membrane"/>
    <property type="evidence" value="ECO:0007669"/>
    <property type="project" value="TreeGrafter"/>
</dbReference>
<dbReference type="InterPro" id="IPR039895">
    <property type="entry name" value="COBL-like"/>
</dbReference>
<dbReference type="Proteomes" id="UP000694546">
    <property type="component" value="Chromosome 11"/>
</dbReference>
<dbReference type="GO" id="GO:0051639">
    <property type="term" value="P:actin filament network formation"/>
    <property type="evidence" value="ECO:0007669"/>
    <property type="project" value="TreeGrafter"/>
</dbReference>
<dbReference type="InterPro" id="IPR003124">
    <property type="entry name" value="WH2_dom"/>
</dbReference>
<dbReference type="PROSITE" id="PS51082">
    <property type="entry name" value="WH2"/>
    <property type="match status" value="2"/>
</dbReference>
<feature type="compositionally biased region" description="Low complexity" evidence="1">
    <location>
        <begin position="425"/>
        <end position="436"/>
    </location>
</feature>
<feature type="region of interest" description="Disordered" evidence="1">
    <location>
        <begin position="930"/>
        <end position="950"/>
    </location>
</feature>
<feature type="domain" description="WH2" evidence="2">
    <location>
        <begin position="948"/>
        <end position="968"/>
    </location>
</feature>
<evidence type="ECO:0000256" key="1">
    <source>
        <dbReference type="SAM" id="MobiDB-lite"/>
    </source>
</evidence>
<dbReference type="GO" id="GO:1990357">
    <property type="term" value="C:terminal web"/>
    <property type="evidence" value="ECO:0007669"/>
    <property type="project" value="TreeGrafter"/>
</dbReference>
<dbReference type="PANTHER" id="PTHR47008">
    <property type="entry name" value="PROTEIN CORDON-BLEU"/>
    <property type="match status" value="1"/>
</dbReference>
<dbReference type="GO" id="GO:0048471">
    <property type="term" value="C:perinuclear region of cytoplasm"/>
    <property type="evidence" value="ECO:0007669"/>
    <property type="project" value="TreeGrafter"/>
</dbReference>
<reference evidence="3" key="1">
    <citation type="submission" date="2025-08" db="UniProtKB">
        <authorList>
            <consortium name="Ensembl"/>
        </authorList>
    </citation>
    <scope>IDENTIFICATION</scope>
</reference>
<dbReference type="GO" id="GO:0043025">
    <property type="term" value="C:neuronal cell body"/>
    <property type="evidence" value="ECO:0007669"/>
    <property type="project" value="TreeGrafter"/>
</dbReference>
<dbReference type="GO" id="GO:0044295">
    <property type="term" value="C:axonal growth cone"/>
    <property type="evidence" value="ECO:0007669"/>
    <property type="project" value="TreeGrafter"/>
</dbReference>
<dbReference type="InterPro" id="IPR019025">
    <property type="entry name" value="Cordon-bleu_ubiquitin_domain"/>
</dbReference>
<dbReference type="Pfam" id="PF09469">
    <property type="entry name" value="Cobl"/>
    <property type="match status" value="1"/>
</dbReference>
<dbReference type="AlphaFoldDB" id="A0A8C5A498"/>
<feature type="compositionally biased region" description="Pro residues" evidence="1">
    <location>
        <begin position="279"/>
        <end position="296"/>
    </location>
</feature>
<dbReference type="GO" id="GO:0060088">
    <property type="term" value="P:auditory receptor cell stereocilium organization"/>
    <property type="evidence" value="ECO:0007669"/>
    <property type="project" value="Ensembl"/>
</dbReference>
<dbReference type="GO" id="GO:0001947">
    <property type="term" value="P:heart looping"/>
    <property type="evidence" value="ECO:0007669"/>
    <property type="project" value="Ensembl"/>
</dbReference>
<keyword evidence="4" id="KW-1185">Reference proteome</keyword>
<feature type="domain" description="WH2" evidence="2">
    <location>
        <begin position="912"/>
        <end position="931"/>
    </location>
</feature>
<feature type="compositionally biased region" description="Polar residues" evidence="1">
    <location>
        <begin position="230"/>
        <end position="246"/>
    </location>
</feature>
<feature type="region of interest" description="Disordered" evidence="1">
    <location>
        <begin position="411"/>
        <end position="522"/>
    </location>
</feature>
<dbReference type="SMART" id="SM00246">
    <property type="entry name" value="WH2"/>
    <property type="match status" value="2"/>
</dbReference>
<feature type="compositionally biased region" description="Low complexity" evidence="1">
    <location>
        <begin position="297"/>
        <end position="330"/>
    </location>
</feature>
<evidence type="ECO:0000259" key="2">
    <source>
        <dbReference type="PROSITE" id="PS51082"/>
    </source>
</evidence>
<dbReference type="GeneTree" id="ENSGT00530000063608"/>
<evidence type="ECO:0000313" key="3">
    <source>
        <dbReference type="Ensembl" id="ENSGMOP00000025502.1"/>
    </source>
</evidence>